<dbReference type="SUPFAM" id="SSF54001">
    <property type="entry name" value="Cysteine proteinases"/>
    <property type="match status" value="1"/>
</dbReference>
<comment type="caution">
    <text evidence="2">The sequence shown here is derived from an EMBL/GenBank/DDBJ whole genome shotgun (WGS) entry which is preliminary data.</text>
</comment>
<gene>
    <name evidence="2" type="ORF">SPIL2461_LOCUS13285</name>
</gene>
<feature type="region of interest" description="Disordered" evidence="1">
    <location>
        <begin position="192"/>
        <end position="226"/>
    </location>
</feature>
<dbReference type="OrthoDB" id="419266at2759"/>
<evidence type="ECO:0000313" key="3">
    <source>
        <dbReference type="Proteomes" id="UP000649617"/>
    </source>
</evidence>
<feature type="non-terminal residue" evidence="2">
    <location>
        <position position="677"/>
    </location>
</feature>
<reference evidence="2" key="1">
    <citation type="submission" date="2021-02" db="EMBL/GenBank/DDBJ databases">
        <authorList>
            <person name="Dougan E. K."/>
            <person name="Rhodes N."/>
            <person name="Thang M."/>
            <person name="Chan C."/>
        </authorList>
    </citation>
    <scope>NUCLEOTIDE SEQUENCE</scope>
</reference>
<dbReference type="EMBL" id="CAJNIZ010028757">
    <property type="protein sequence ID" value="CAE7510662.1"/>
    <property type="molecule type" value="Genomic_DNA"/>
</dbReference>
<dbReference type="Gene3D" id="3.60.10.10">
    <property type="entry name" value="Endonuclease/exonuclease/phosphatase"/>
    <property type="match status" value="1"/>
</dbReference>
<dbReference type="AlphaFoldDB" id="A0A812T9S1"/>
<accession>A0A812T9S1</accession>
<dbReference type="InterPro" id="IPR036691">
    <property type="entry name" value="Endo/exonu/phosph_ase_sf"/>
</dbReference>
<keyword evidence="3" id="KW-1185">Reference proteome</keyword>
<proteinExistence type="predicted"/>
<protein>
    <recommendedName>
        <fullName evidence="4">USP domain-containing protein</fullName>
    </recommendedName>
</protein>
<name>A0A812T9S1_SYMPI</name>
<sequence>VPWKNDTGPSRTEGRSTFFTRNCSGLSPEVLAETLAWASDTGASFFALQETHWNFTSDWRSDGWLFVHSSAPKPKSGGVLFAIRSDMVEAASVRWSELVPGRLLHVRCLHQKQAVDSLTLYQHVKTRGDTSDLRTNLGQRDGVWRALEKALSAIPWRSYVVLAGDFNTNFSFGSDIRSPKRIKLHRLCDGQEASSGREGKESLCNTGASGVLEDSRSQTGDGQSAPGMEAVTRFNILSSVLRTTSKFSERNRVRIYKCCVWASLRYGLFATGLNQAGFNRVVAAICAQLRKVLRVHEHGVSNQQVLRRADLDPMQFLVDSGGVLVERISDDTTRPSEILSIEKATAEENLQVLTAILVNQQGWSSTVDLIHFSEFPFVDYAEGICMIGALWRNTSQQERVMEQEQLDPPKAPIEMPEVEDIGEYAEWMDALAIRELHGLSGMAEARKESQPTRPRQDKADPQYMRFDVAQTPLGPQILIRTARQEPFLFQIFVWLTLGWRFGPVQQDAAEFSSQILTRLEGQCLWQSRIEEVEGIRITDTGAFLFLSMPTAPSTLQDLIEAWTFQRHVYGLTGEWPRVPVVLGRYAGRAKNQARVAFDGDVMLPVFGEGRLLRQARYQVLAALVHLGERPTSGHYRSLLRDGDAWYYSDDATPCTRTSLTREHACNVYLLWLVKRGM</sequence>
<dbReference type="Gene3D" id="3.90.70.10">
    <property type="entry name" value="Cysteine proteinases"/>
    <property type="match status" value="1"/>
</dbReference>
<evidence type="ECO:0000313" key="2">
    <source>
        <dbReference type="EMBL" id="CAE7510662.1"/>
    </source>
</evidence>
<dbReference type="InterPro" id="IPR038765">
    <property type="entry name" value="Papain-like_cys_pep_sf"/>
</dbReference>
<dbReference type="SUPFAM" id="SSF56219">
    <property type="entry name" value="DNase I-like"/>
    <property type="match status" value="1"/>
</dbReference>
<organism evidence="2 3">
    <name type="scientific">Symbiodinium pilosum</name>
    <name type="common">Dinoflagellate</name>
    <dbReference type="NCBI Taxonomy" id="2952"/>
    <lineage>
        <taxon>Eukaryota</taxon>
        <taxon>Sar</taxon>
        <taxon>Alveolata</taxon>
        <taxon>Dinophyceae</taxon>
        <taxon>Suessiales</taxon>
        <taxon>Symbiodiniaceae</taxon>
        <taxon>Symbiodinium</taxon>
    </lineage>
</organism>
<evidence type="ECO:0008006" key="4">
    <source>
        <dbReference type="Google" id="ProtNLM"/>
    </source>
</evidence>
<dbReference type="Proteomes" id="UP000649617">
    <property type="component" value="Unassembled WGS sequence"/>
</dbReference>
<evidence type="ECO:0000256" key="1">
    <source>
        <dbReference type="SAM" id="MobiDB-lite"/>
    </source>
</evidence>